<keyword evidence="3" id="KW-1185">Reference proteome</keyword>
<gene>
    <name evidence="2" type="ORF">GQE99_17440</name>
</gene>
<dbReference type="Proteomes" id="UP000467322">
    <property type="component" value="Unassembled WGS sequence"/>
</dbReference>
<reference evidence="2 3" key="1">
    <citation type="submission" date="2019-12" db="EMBL/GenBank/DDBJ databases">
        <title>Maritimibacter sp. nov. sp. isolated from sea sand.</title>
        <authorList>
            <person name="Kim J."/>
            <person name="Jeong S.E."/>
            <person name="Jung H.S."/>
            <person name="Jeon C.O."/>
        </authorList>
    </citation>
    <scope>NUCLEOTIDE SEQUENCE [LARGE SCALE GENOMIC DNA]</scope>
    <source>
        <strain evidence="2 3">DP07</strain>
    </source>
</reference>
<proteinExistence type="predicted"/>
<feature type="transmembrane region" description="Helical" evidence="1">
    <location>
        <begin position="73"/>
        <end position="99"/>
    </location>
</feature>
<dbReference type="RefSeq" id="WP_161352923.1">
    <property type="nucleotide sequence ID" value="NZ_WTUX01000019.1"/>
</dbReference>
<dbReference type="AlphaFoldDB" id="A0A845M7Y3"/>
<comment type="caution">
    <text evidence="2">The sequence shown here is derived from an EMBL/GenBank/DDBJ whole genome shotgun (WGS) entry which is preliminary data.</text>
</comment>
<evidence type="ECO:0000256" key="1">
    <source>
        <dbReference type="SAM" id="Phobius"/>
    </source>
</evidence>
<protein>
    <submittedName>
        <fullName evidence="2">Uncharacterized protein</fullName>
    </submittedName>
</protein>
<sequence length="204" mass="23833">MSGRIEELRSHAREVRAALEAEYERRLAELGGRWERGRLIFDAEVRRRQRAARQAFGEYVRNIRPLNVLTAPVIYSVIVAFVVMDLFVTVYMHICFPAYGIPKVRRRDHVKVDRHRLPYLNWVQKVNCVYCGYANGVISYAREVAGRTEAYWCPIKHAERWEGAHDHYAGFMDYGDTADFIARWEESRRHVTRGKEQRGGSDTA</sequence>
<evidence type="ECO:0000313" key="2">
    <source>
        <dbReference type="EMBL" id="MZR14808.1"/>
    </source>
</evidence>
<keyword evidence="1" id="KW-0472">Membrane</keyword>
<dbReference type="EMBL" id="WTUX01000019">
    <property type="protein sequence ID" value="MZR14808.1"/>
    <property type="molecule type" value="Genomic_DNA"/>
</dbReference>
<accession>A0A845M7Y3</accession>
<name>A0A845M7Y3_9RHOB</name>
<keyword evidence="1" id="KW-1133">Transmembrane helix</keyword>
<evidence type="ECO:0000313" key="3">
    <source>
        <dbReference type="Proteomes" id="UP000467322"/>
    </source>
</evidence>
<organism evidence="2 3">
    <name type="scientific">Maritimibacter harenae</name>
    <dbReference type="NCBI Taxonomy" id="2606218"/>
    <lineage>
        <taxon>Bacteria</taxon>
        <taxon>Pseudomonadati</taxon>
        <taxon>Pseudomonadota</taxon>
        <taxon>Alphaproteobacteria</taxon>
        <taxon>Rhodobacterales</taxon>
        <taxon>Roseobacteraceae</taxon>
        <taxon>Maritimibacter</taxon>
    </lineage>
</organism>
<keyword evidence="1" id="KW-0812">Transmembrane</keyword>